<dbReference type="Pfam" id="PF12686">
    <property type="entry name" value="DUF3800"/>
    <property type="match status" value="1"/>
</dbReference>
<name>A0A4P6MS84_9BACT</name>
<protein>
    <recommendedName>
        <fullName evidence="3">DUF3800 domain-containing protein</fullName>
    </recommendedName>
</protein>
<organism evidence="1 2">
    <name type="scientific">Mycoplasmopsis phocirhinis</name>
    <dbReference type="NCBI Taxonomy" id="142650"/>
    <lineage>
        <taxon>Bacteria</taxon>
        <taxon>Bacillati</taxon>
        <taxon>Mycoplasmatota</taxon>
        <taxon>Mycoplasmoidales</taxon>
        <taxon>Metamycoplasmataceae</taxon>
        <taxon>Mycoplasmopsis</taxon>
    </lineage>
</organism>
<evidence type="ECO:0000313" key="1">
    <source>
        <dbReference type="EMBL" id="QBF34524.1"/>
    </source>
</evidence>
<accession>A0A4P6MS84</accession>
<gene>
    <name evidence="1" type="ORF">EG856_01105</name>
</gene>
<reference evidence="1 2" key="1">
    <citation type="submission" date="2019-01" db="EMBL/GenBank/DDBJ databases">
        <title>Complete sequence and annotation of the Mycoplasma phocirhinis strain 852T genome.</title>
        <authorList>
            <person name="Frasca S.Jr."/>
            <person name="Kutish G.F."/>
            <person name="Castellanos Gell J."/>
            <person name="Michaels D.L."/>
            <person name="Brown D.R."/>
        </authorList>
    </citation>
    <scope>NUCLEOTIDE SEQUENCE [LARGE SCALE GENOMIC DNA]</scope>
    <source>
        <strain evidence="1 2">852</strain>
    </source>
</reference>
<dbReference type="EMBL" id="CP034841">
    <property type="protein sequence ID" value="QBF34524.1"/>
    <property type="molecule type" value="Genomic_DNA"/>
</dbReference>
<dbReference type="Proteomes" id="UP000289326">
    <property type="component" value="Chromosome"/>
</dbReference>
<sequence>MNLQIFTDESGVFDLKNNKYYILAGIIIFNKADRINAELKYRDVEINIKTNLKINNEIELKAYSTPPKYKRRLLNTMNKYYKFGIVIDLEKIYDRIMGSKIHKQSFQDYAYSRGVKEFLLFLERKNLISLQKINSIIFFLDQRPTSTSGWYDLCQSIKKELKFGKYDENFLNFRPGIIPNVKNIELKYLNSKTSYLIRASDFLANNLFYLWNKKNTQHRSEYLKKHSELFIINLP</sequence>
<dbReference type="RefSeq" id="WP_130429302.1">
    <property type="nucleotide sequence ID" value="NZ_CP034841.1"/>
</dbReference>
<dbReference type="OrthoDB" id="397528at2"/>
<dbReference type="AlphaFoldDB" id="A0A4P6MS84"/>
<dbReference type="KEGG" id="mphi:EG856_01105"/>
<dbReference type="InterPro" id="IPR024524">
    <property type="entry name" value="DUF3800"/>
</dbReference>
<evidence type="ECO:0000313" key="2">
    <source>
        <dbReference type="Proteomes" id="UP000289326"/>
    </source>
</evidence>
<proteinExistence type="predicted"/>
<evidence type="ECO:0008006" key="3">
    <source>
        <dbReference type="Google" id="ProtNLM"/>
    </source>
</evidence>
<keyword evidence="2" id="KW-1185">Reference proteome</keyword>